<dbReference type="InterPro" id="IPR036663">
    <property type="entry name" value="Fumarylacetoacetase_C_sf"/>
</dbReference>
<accession>A0A1I5T6W1</accession>
<dbReference type="PANTHER" id="PTHR11820:SF7">
    <property type="entry name" value="ACYLPYRUVASE FAHD1, MITOCHONDRIAL"/>
    <property type="match status" value="1"/>
</dbReference>
<protein>
    <submittedName>
        <fullName evidence="4">2-keto-4-pentenoate hydratase/2-oxohepta-3-ene-1,7-dioic acid hydratase (Catechol pathway)</fullName>
    </submittedName>
</protein>
<evidence type="ECO:0000313" key="5">
    <source>
        <dbReference type="Proteomes" id="UP000198892"/>
    </source>
</evidence>
<dbReference type="OrthoDB" id="9805307at2"/>
<keyword evidence="2" id="KW-0479">Metal-binding</keyword>
<dbReference type="EMBL" id="FOXD01000010">
    <property type="protein sequence ID" value="SFP78387.1"/>
    <property type="molecule type" value="Genomic_DNA"/>
</dbReference>
<evidence type="ECO:0000313" key="4">
    <source>
        <dbReference type="EMBL" id="SFP78387.1"/>
    </source>
</evidence>
<dbReference type="FunFam" id="3.90.850.10:FF:000002">
    <property type="entry name" value="2-hydroxyhepta-2,4-diene-1,7-dioate isomerase"/>
    <property type="match status" value="1"/>
</dbReference>
<evidence type="ECO:0000256" key="2">
    <source>
        <dbReference type="ARBA" id="ARBA00022723"/>
    </source>
</evidence>
<dbReference type="InterPro" id="IPR011234">
    <property type="entry name" value="Fumarylacetoacetase-like_C"/>
</dbReference>
<dbReference type="PANTHER" id="PTHR11820">
    <property type="entry name" value="ACYLPYRUVASE"/>
    <property type="match status" value="1"/>
</dbReference>
<dbReference type="Proteomes" id="UP000198892">
    <property type="component" value="Unassembled WGS sequence"/>
</dbReference>
<dbReference type="GO" id="GO:0018773">
    <property type="term" value="F:acetylpyruvate hydrolase activity"/>
    <property type="evidence" value="ECO:0007669"/>
    <property type="project" value="TreeGrafter"/>
</dbReference>
<dbReference type="GO" id="GO:0016853">
    <property type="term" value="F:isomerase activity"/>
    <property type="evidence" value="ECO:0007669"/>
    <property type="project" value="UniProtKB-ARBA"/>
</dbReference>
<dbReference type="Pfam" id="PF01557">
    <property type="entry name" value="FAA_hydrolase"/>
    <property type="match status" value="1"/>
</dbReference>
<dbReference type="SUPFAM" id="SSF56529">
    <property type="entry name" value="FAH"/>
    <property type="match status" value="1"/>
</dbReference>
<organism evidence="4 5">
    <name type="scientific">Salibacterium halotolerans</name>
    <dbReference type="NCBI Taxonomy" id="1884432"/>
    <lineage>
        <taxon>Bacteria</taxon>
        <taxon>Bacillati</taxon>
        <taxon>Bacillota</taxon>
        <taxon>Bacilli</taxon>
        <taxon>Bacillales</taxon>
        <taxon>Bacillaceae</taxon>
    </lineage>
</organism>
<gene>
    <name evidence="4" type="ORF">SAMN05518683_11023</name>
</gene>
<evidence type="ECO:0000259" key="3">
    <source>
        <dbReference type="Pfam" id="PF01557"/>
    </source>
</evidence>
<dbReference type="GO" id="GO:0019752">
    <property type="term" value="P:carboxylic acid metabolic process"/>
    <property type="evidence" value="ECO:0007669"/>
    <property type="project" value="UniProtKB-ARBA"/>
</dbReference>
<proteinExistence type="inferred from homology"/>
<comment type="similarity">
    <text evidence="1">Belongs to the FAH family.</text>
</comment>
<dbReference type="STRING" id="1884432.SAMN05518683_11023"/>
<sequence length="298" mass="32488">MKTATVKIHEKETVAVITDDEQVVDITAAALKSASAYQVPDSMIQAAADGERFWEEAGRLTEWVLDNNHSDCLYPLEEVTLCAPVPVPHKNIMCAGKNYKDHAVEMGSETDIPDDPIIFTKAPTTVIGPGEEINPHPDVTNEVDYEGEIAVIIGKGGTGIPKEQAADHVFGYTLANDVTARDLQKRHNQFFLGKSMDTFCPMGPWIVNQEDIEGKDVKLETYVNGERRQQAAMSQMIFSVYDLIEIISRAITLQPGDIIATGTPAGVGKAFDPPRLLQPGDEVVVTADGIGRLTNLVK</sequence>
<dbReference type="Gene3D" id="3.90.850.10">
    <property type="entry name" value="Fumarylacetoacetase-like, C-terminal domain"/>
    <property type="match status" value="1"/>
</dbReference>
<feature type="domain" description="Fumarylacetoacetase-like C-terminal" evidence="3">
    <location>
        <begin position="92"/>
        <end position="297"/>
    </location>
</feature>
<keyword evidence="5" id="KW-1185">Reference proteome</keyword>
<dbReference type="AlphaFoldDB" id="A0A1I5T6W1"/>
<reference evidence="5" key="1">
    <citation type="submission" date="2016-10" db="EMBL/GenBank/DDBJ databases">
        <authorList>
            <person name="Varghese N."/>
            <person name="Submissions S."/>
        </authorList>
    </citation>
    <scope>NUCLEOTIDE SEQUENCE [LARGE SCALE GENOMIC DNA]</scope>
    <source>
        <strain evidence="5">S7</strain>
    </source>
</reference>
<dbReference type="GO" id="GO:0046872">
    <property type="term" value="F:metal ion binding"/>
    <property type="evidence" value="ECO:0007669"/>
    <property type="project" value="UniProtKB-KW"/>
</dbReference>
<dbReference type="RefSeq" id="WP_093337158.1">
    <property type="nucleotide sequence ID" value="NZ_FOXD01000010.1"/>
</dbReference>
<name>A0A1I5T6W1_9BACI</name>
<evidence type="ECO:0000256" key="1">
    <source>
        <dbReference type="ARBA" id="ARBA00010211"/>
    </source>
</evidence>